<accession>A0A5N5T628</accession>
<name>A0A5N5T628_9CRUS</name>
<evidence type="ECO:0000256" key="1">
    <source>
        <dbReference type="SAM" id="SignalP"/>
    </source>
</evidence>
<feature type="non-terminal residue" evidence="2">
    <location>
        <position position="1"/>
    </location>
</feature>
<dbReference type="EMBL" id="SEYY01008701">
    <property type="protein sequence ID" value="KAB7502051.1"/>
    <property type="molecule type" value="Genomic_DNA"/>
</dbReference>
<feature type="chain" id="PRO_5024285574" description="Ejaculatory bulb-specific protein 3" evidence="1">
    <location>
        <begin position="19"/>
        <end position="126"/>
    </location>
</feature>
<protein>
    <recommendedName>
        <fullName evidence="4">Ejaculatory bulb-specific protein 3</fullName>
    </recommendedName>
</protein>
<keyword evidence="1" id="KW-0732">Signal</keyword>
<evidence type="ECO:0008006" key="4">
    <source>
        <dbReference type="Google" id="ProtNLM"/>
    </source>
</evidence>
<organism evidence="2 3">
    <name type="scientific">Armadillidium nasatum</name>
    <dbReference type="NCBI Taxonomy" id="96803"/>
    <lineage>
        <taxon>Eukaryota</taxon>
        <taxon>Metazoa</taxon>
        <taxon>Ecdysozoa</taxon>
        <taxon>Arthropoda</taxon>
        <taxon>Crustacea</taxon>
        <taxon>Multicrustacea</taxon>
        <taxon>Malacostraca</taxon>
        <taxon>Eumalacostraca</taxon>
        <taxon>Peracarida</taxon>
        <taxon>Isopoda</taxon>
        <taxon>Oniscidea</taxon>
        <taxon>Crinocheta</taxon>
        <taxon>Armadillidiidae</taxon>
        <taxon>Armadillidium</taxon>
    </lineage>
</organism>
<dbReference type="InterPro" id="IPR036682">
    <property type="entry name" value="OS_D_A10/PebIII_sf"/>
</dbReference>
<dbReference type="Gene3D" id="1.10.2080.10">
    <property type="entry name" value="Insect odorant-binding protein A10/Ejaculatory bulb-specific protein 3"/>
    <property type="match status" value="1"/>
</dbReference>
<evidence type="ECO:0000313" key="3">
    <source>
        <dbReference type="Proteomes" id="UP000326759"/>
    </source>
</evidence>
<dbReference type="Pfam" id="PF03392">
    <property type="entry name" value="OS-D"/>
    <property type="match status" value="1"/>
</dbReference>
<feature type="signal peptide" evidence="1">
    <location>
        <begin position="1"/>
        <end position="18"/>
    </location>
</feature>
<dbReference type="Proteomes" id="UP000326759">
    <property type="component" value="Unassembled WGS sequence"/>
</dbReference>
<reference evidence="2 3" key="1">
    <citation type="journal article" date="2019" name="PLoS Biol.">
        <title>Sex chromosomes control vertical transmission of feminizing Wolbachia symbionts in an isopod.</title>
        <authorList>
            <person name="Becking T."/>
            <person name="Chebbi M.A."/>
            <person name="Giraud I."/>
            <person name="Moumen B."/>
            <person name="Laverre T."/>
            <person name="Caubet Y."/>
            <person name="Peccoud J."/>
            <person name="Gilbert C."/>
            <person name="Cordaux R."/>
        </authorList>
    </citation>
    <scope>NUCLEOTIDE SEQUENCE [LARGE SCALE GENOMIC DNA]</scope>
    <source>
        <strain evidence="2">ANa2</strain>
        <tissue evidence="2">Whole body excluding digestive tract and cuticle</tissue>
    </source>
</reference>
<keyword evidence="3" id="KW-1185">Reference proteome</keyword>
<dbReference type="SUPFAM" id="SSF100910">
    <property type="entry name" value="Chemosensory protein Csp2"/>
    <property type="match status" value="1"/>
</dbReference>
<gene>
    <name evidence="2" type="ORF">Anas_11573</name>
</gene>
<dbReference type="AlphaFoldDB" id="A0A5N5T628"/>
<dbReference type="InterPro" id="IPR005055">
    <property type="entry name" value="A10/PebIII"/>
</dbReference>
<proteinExistence type="predicted"/>
<sequence length="126" mass="14860">RYLSVALLALLVSCYVEAKPEEEEIEEEEVVKDDVLIPEIDPEKVEEILASKEQTKKMVDCVIYFDEDCPIELQRVNRMAPEIFRRGGKCYGCSKEDQDKLRNLLVELQRKQPSEYRRLIRELNRI</sequence>
<comment type="caution">
    <text evidence="2">The sequence shown here is derived from an EMBL/GenBank/DDBJ whole genome shotgun (WGS) entry which is preliminary data.</text>
</comment>
<evidence type="ECO:0000313" key="2">
    <source>
        <dbReference type="EMBL" id="KAB7502051.1"/>
    </source>
</evidence>